<gene>
    <name evidence="2" type="ORF">MEDL_37969</name>
</gene>
<evidence type="ECO:0000259" key="1">
    <source>
        <dbReference type="Pfam" id="PF21788"/>
    </source>
</evidence>
<dbReference type="Pfam" id="PF21788">
    <property type="entry name" value="TNP-like_GBD"/>
    <property type="match status" value="1"/>
</dbReference>
<sequence>MPDLRVLYITADGASPNRRFIKLHKTDEQQTTVYRAINRFAADERYIYFVSDPPHLIKTARNCFSNSGSHKNTRKMWCGGKDVSWMHIVDLYKDHCTGVFRLCPKLSRAHIDITSFGAMKVSLAAQVLSTTVANALEMVYGDRTSATTEFIRHMDKFLTVSMSET</sequence>
<dbReference type="InterPro" id="IPR048366">
    <property type="entry name" value="TNP-like_GBD"/>
</dbReference>
<proteinExistence type="predicted"/>
<dbReference type="Proteomes" id="UP000683360">
    <property type="component" value="Unassembled WGS sequence"/>
</dbReference>
<keyword evidence="3" id="KW-1185">Reference proteome</keyword>
<accession>A0A8S3T2N2</accession>
<name>A0A8S3T2N2_MYTED</name>
<keyword evidence="2" id="KW-0808">Transferase</keyword>
<keyword evidence="2" id="KW-0548">Nucleotidyltransferase</keyword>
<organism evidence="2 3">
    <name type="scientific">Mytilus edulis</name>
    <name type="common">Blue mussel</name>
    <dbReference type="NCBI Taxonomy" id="6550"/>
    <lineage>
        <taxon>Eukaryota</taxon>
        <taxon>Metazoa</taxon>
        <taxon>Spiralia</taxon>
        <taxon>Lophotrochozoa</taxon>
        <taxon>Mollusca</taxon>
        <taxon>Bivalvia</taxon>
        <taxon>Autobranchia</taxon>
        <taxon>Pteriomorphia</taxon>
        <taxon>Mytilida</taxon>
        <taxon>Mytiloidea</taxon>
        <taxon>Mytilidae</taxon>
        <taxon>Mytilinae</taxon>
        <taxon>Mytilus</taxon>
    </lineage>
</organism>
<reference evidence="2" key="1">
    <citation type="submission" date="2021-03" db="EMBL/GenBank/DDBJ databases">
        <authorList>
            <person name="Bekaert M."/>
        </authorList>
    </citation>
    <scope>NUCLEOTIDE SEQUENCE</scope>
</reference>
<comment type="caution">
    <text evidence="2">The sequence shown here is derived from an EMBL/GenBank/DDBJ whole genome shotgun (WGS) entry which is preliminary data.</text>
</comment>
<evidence type="ECO:0000313" key="3">
    <source>
        <dbReference type="Proteomes" id="UP000683360"/>
    </source>
</evidence>
<dbReference type="OrthoDB" id="2441813at2759"/>
<evidence type="ECO:0000313" key="2">
    <source>
        <dbReference type="EMBL" id="CAG2224811.1"/>
    </source>
</evidence>
<dbReference type="AlphaFoldDB" id="A0A8S3T2N2"/>
<feature type="domain" description="Transposable element P transposase-like GTP-binding insertion" evidence="1">
    <location>
        <begin position="55"/>
        <end position="157"/>
    </location>
</feature>
<dbReference type="EMBL" id="CAJPWZ010001819">
    <property type="protein sequence ID" value="CAG2224811.1"/>
    <property type="molecule type" value="Genomic_DNA"/>
</dbReference>
<dbReference type="GO" id="GO:0016779">
    <property type="term" value="F:nucleotidyltransferase activity"/>
    <property type="evidence" value="ECO:0007669"/>
    <property type="project" value="UniProtKB-KW"/>
</dbReference>
<protein>
    <submittedName>
        <fullName evidence="2">THAP9</fullName>
        <ecNumber evidence="2">2.7.7.-</ecNumber>
    </submittedName>
</protein>
<dbReference type="EC" id="2.7.7.-" evidence="2"/>